<dbReference type="PANTHER" id="PTHR22950:SF697">
    <property type="entry name" value="AMINO ACID TRANSPORTER (EUROFUNG)"/>
    <property type="match status" value="1"/>
</dbReference>
<comment type="caution">
    <text evidence="8">The sequence shown here is derived from an EMBL/GenBank/DDBJ whole genome shotgun (WGS) entry which is preliminary data.</text>
</comment>
<evidence type="ECO:0000313" key="8">
    <source>
        <dbReference type="EMBL" id="TVY44834.1"/>
    </source>
</evidence>
<keyword evidence="3 6" id="KW-0812">Transmembrane</keyword>
<dbReference type="GO" id="GO:0015179">
    <property type="term" value="F:L-amino acid transmembrane transporter activity"/>
    <property type="evidence" value="ECO:0007669"/>
    <property type="project" value="TreeGrafter"/>
</dbReference>
<proteinExistence type="inferred from homology"/>
<evidence type="ECO:0000256" key="1">
    <source>
        <dbReference type="ARBA" id="ARBA00004141"/>
    </source>
</evidence>
<feature type="transmembrane region" description="Helical" evidence="6">
    <location>
        <begin position="377"/>
        <end position="402"/>
    </location>
</feature>
<keyword evidence="9" id="KW-1185">Reference proteome</keyword>
<keyword evidence="4 6" id="KW-1133">Transmembrane helix</keyword>
<evidence type="ECO:0000256" key="3">
    <source>
        <dbReference type="ARBA" id="ARBA00022692"/>
    </source>
</evidence>
<evidence type="ECO:0000256" key="6">
    <source>
        <dbReference type="SAM" id="Phobius"/>
    </source>
</evidence>
<feature type="transmembrane region" description="Helical" evidence="6">
    <location>
        <begin position="61"/>
        <end position="87"/>
    </location>
</feature>
<feature type="transmembrane region" description="Helical" evidence="6">
    <location>
        <begin position="126"/>
        <end position="150"/>
    </location>
</feature>
<dbReference type="EMBL" id="QGMJ01000028">
    <property type="protein sequence ID" value="TVY44834.1"/>
    <property type="molecule type" value="Genomic_DNA"/>
</dbReference>
<comment type="subcellular location">
    <subcellularLocation>
        <location evidence="1">Membrane</location>
        <topology evidence="1">Multi-pass membrane protein</topology>
    </subcellularLocation>
</comment>
<dbReference type="AlphaFoldDB" id="A0A8H8S1Q4"/>
<evidence type="ECO:0000259" key="7">
    <source>
        <dbReference type="Pfam" id="PF01490"/>
    </source>
</evidence>
<evidence type="ECO:0000256" key="4">
    <source>
        <dbReference type="ARBA" id="ARBA00022989"/>
    </source>
</evidence>
<feature type="transmembrane region" description="Helical" evidence="6">
    <location>
        <begin position="350"/>
        <end position="371"/>
    </location>
</feature>
<dbReference type="OrthoDB" id="40134at2759"/>
<protein>
    <submittedName>
        <fullName evidence="8">N amino acid transport system protein</fullName>
    </submittedName>
</protein>
<gene>
    <name evidence="8" type="primary">mtr_0</name>
    <name evidence="8" type="ORF">LSUB1_G001486</name>
</gene>
<comment type="similarity">
    <text evidence="2">Belongs to the amino acid/polyamine transporter 2 family.</text>
</comment>
<dbReference type="InterPro" id="IPR013057">
    <property type="entry name" value="AA_transpt_TM"/>
</dbReference>
<feature type="transmembrane region" description="Helical" evidence="6">
    <location>
        <begin position="423"/>
        <end position="444"/>
    </location>
</feature>
<feature type="transmembrane region" description="Helical" evidence="6">
    <location>
        <begin position="157"/>
        <end position="177"/>
    </location>
</feature>
<keyword evidence="5 6" id="KW-0472">Membrane</keyword>
<dbReference type="PANTHER" id="PTHR22950">
    <property type="entry name" value="AMINO ACID TRANSPORTER"/>
    <property type="match status" value="1"/>
</dbReference>
<evidence type="ECO:0000256" key="2">
    <source>
        <dbReference type="ARBA" id="ARBA00008066"/>
    </source>
</evidence>
<feature type="domain" description="Amino acid transporter transmembrane" evidence="7">
    <location>
        <begin position="46"/>
        <end position="442"/>
    </location>
</feature>
<feature type="transmembrane region" description="Helical" evidence="6">
    <location>
        <begin position="268"/>
        <end position="290"/>
    </location>
</feature>
<accession>A0A8H8S1Q4</accession>
<dbReference type="Proteomes" id="UP000462212">
    <property type="component" value="Unassembled WGS sequence"/>
</dbReference>
<sequence>MAFPSEKIAFETKQEPVVREPSLKQGSLDEDREVFKTGIDGVDFRTVTWQRAVIIFIKTQIAIGVLGIPGALLSLGAVGGGLCIVGYQALNLYTSIVAGNFRNRHPECHTIVDMAGVVWGPIGREIIGVVFVLAFVLCTGSSLLGISIAFNALSDHGACSVVFTFVGMVLTIIFSSIRTWGKMTWPLLIGFISVIAGVLVVVIGVTFNSRPAAAPQTGPYELGFYVIAYPSFASGITAACTIFVSSCGCPGYLPVIAEMKRPQDFRKAAIIVAILVGAVYLSFSMVMYRWCGQWIASPSLGSAGPLLKKVAYGIALPSLIVSAGIFNHTSSKYLFVRILRDTKHLQSNSLVHWSTWISCNVGVCLLAFIMAEAIPVFNYILALLAALFLAPMSLICPAFFWMYDNKHYRSGTFSQKLFYGVHILLAALGTFMCIGGTYGAIISIKDSYVPGSCFSCADNSNTVGV</sequence>
<evidence type="ECO:0000313" key="9">
    <source>
        <dbReference type="Proteomes" id="UP000462212"/>
    </source>
</evidence>
<evidence type="ECO:0000256" key="5">
    <source>
        <dbReference type="ARBA" id="ARBA00023136"/>
    </source>
</evidence>
<feature type="transmembrane region" description="Helical" evidence="6">
    <location>
        <begin position="183"/>
        <end position="207"/>
    </location>
</feature>
<dbReference type="GO" id="GO:0016020">
    <property type="term" value="C:membrane"/>
    <property type="evidence" value="ECO:0007669"/>
    <property type="project" value="UniProtKB-SubCell"/>
</dbReference>
<feature type="transmembrane region" description="Helical" evidence="6">
    <location>
        <begin position="310"/>
        <end position="329"/>
    </location>
</feature>
<dbReference type="FunFam" id="1.20.1740.10:FF:000039">
    <property type="entry name" value="Neutral amino acid transporter (Eurofung)"/>
    <property type="match status" value="1"/>
</dbReference>
<reference evidence="8 9" key="1">
    <citation type="submission" date="2018-05" db="EMBL/GenBank/DDBJ databases">
        <title>Genome sequencing and assembly of the regulated plant pathogen Lachnellula willkommii and related sister species for the development of diagnostic species identification markers.</title>
        <authorList>
            <person name="Giroux E."/>
            <person name="Bilodeau G."/>
        </authorList>
    </citation>
    <scope>NUCLEOTIDE SEQUENCE [LARGE SCALE GENOMIC DNA]</scope>
    <source>
        <strain evidence="8 9">CBS 197.66</strain>
    </source>
</reference>
<dbReference type="Pfam" id="PF01490">
    <property type="entry name" value="Aa_trans"/>
    <property type="match status" value="1"/>
</dbReference>
<organism evidence="8 9">
    <name type="scientific">Lachnellula subtilissima</name>
    <dbReference type="NCBI Taxonomy" id="602034"/>
    <lineage>
        <taxon>Eukaryota</taxon>
        <taxon>Fungi</taxon>
        <taxon>Dikarya</taxon>
        <taxon>Ascomycota</taxon>
        <taxon>Pezizomycotina</taxon>
        <taxon>Leotiomycetes</taxon>
        <taxon>Helotiales</taxon>
        <taxon>Lachnaceae</taxon>
        <taxon>Lachnellula</taxon>
    </lineage>
</organism>
<name>A0A8H8S1Q4_9HELO</name>